<dbReference type="PANTHER" id="PTHR42648">
    <property type="entry name" value="TRANSPOSASE, PUTATIVE-RELATED"/>
    <property type="match status" value="1"/>
</dbReference>
<proteinExistence type="predicted"/>
<dbReference type="PANTHER" id="PTHR42648:SF26">
    <property type="entry name" value="INTEGRASE CATALYTIC DOMAIN-CONTAINING PROTEIN"/>
    <property type="match status" value="1"/>
</dbReference>
<dbReference type="Pfam" id="PF00665">
    <property type="entry name" value="rve"/>
    <property type="match status" value="1"/>
</dbReference>
<dbReference type="AlphaFoldDB" id="A0A7J0E4C3"/>
<evidence type="ECO:0000256" key="1">
    <source>
        <dbReference type="ARBA" id="ARBA00022670"/>
    </source>
</evidence>
<comment type="caution">
    <text evidence="4">The sequence shown here is derived from an EMBL/GenBank/DDBJ whole genome shotgun (WGS) entry which is preliminary data.</text>
</comment>
<dbReference type="Pfam" id="PF13976">
    <property type="entry name" value="gag_pre-integrs"/>
    <property type="match status" value="1"/>
</dbReference>
<reference evidence="4 5" key="1">
    <citation type="submission" date="2019-07" db="EMBL/GenBank/DDBJ databases">
        <title>De Novo Assembly of kiwifruit Actinidia rufa.</title>
        <authorList>
            <person name="Sugita-Konishi S."/>
            <person name="Sato K."/>
            <person name="Mori E."/>
            <person name="Abe Y."/>
            <person name="Kisaki G."/>
            <person name="Hamano K."/>
            <person name="Suezawa K."/>
            <person name="Otani M."/>
            <person name="Fukuda T."/>
            <person name="Manabe T."/>
            <person name="Gomi K."/>
            <person name="Tabuchi M."/>
            <person name="Akimitsu K."/>
            <person name="Kataoka I."/>
        </authorList>
    </citation>
    <scope>NUCLEOTIDE SEQUENCE [LARGE SCALE GENOMIC DNA]</scope>
    <source>
        <strain evidence="5">cv. Fuchu</strain>
    </source>
</reference>
<feature type="domain" description="Integrase catalytic" evidence="3">
    <location>
        <begin position="507"/>
        <end position="673"/>
    </location>
</feature>
<keyword evidence="1" id="KW-0645">Protease</keyword>
<gene>
    <name evidence="4" type="ORF">Acr_01g0008150</name>
</gene>
<dbReference type="InterPro" id="IPR029472">
    <property type="entry name" value="Copia-like_N"/>
</dbReference>
<evidence type="ECO:0000313" key="4">
    <source>
        <dbReference type="EMBL" id="GFY81006.1"/>
    </source>
</evidence>
<evidence type="ECO:0000259" key="3">
    <source>
        <dbReference type="PROSITE" id="PS50994"/>
    </source>
</evidence>
<keyword evidence="1" id="KW-0378">Hydrolase</keyword>
<accession>A0A7J0E4C3</accession>
<dbReference type="GO" id="GO:0006508">
    <property type="term" value="P:proteolysis"/>
    <property type="evidence" value="ECO:0007669"/>
    <property type="project" value="UniProtKB-KW"/>
</dbReference>
<dbReference type="PROSITE" id="PS50994">
    <property type="entry name" value="INTEGRASE"/>
    <property type="match status" value="1"/>
</dbReference>
<dbReference type="OrthoDB" id="1706811at2759"/>
<dbReference type="InterPro" id="IPR012337">
    <property type="entry name" value="RNaseH-like_sf"/>
</dbReference>
<dbReference type="GO" id="GO:0003676">
    <property type="term" value="F:nucleic acid binding"/>
    <property type="evidence" value="ECO:0007669"/>
    <property type="project" value="InterPro"/>
</dbReference>
<dbReference type="InterPro" id="IPR057670">
    <property type="entry name" value="SH3_retrovirus"/>
</dbReference>
<dbReference type="Pfam" id="PF25597">
    <property type="entry name" value="SH3_retrovirus"/>
    <property type="match status" value="1"/>
</dbReference>
<feature type="region of interest" description="Disordered" evidence="2">
    <location>
        <begin position="204"/>
        <end position="224"/>
    </location>
</feature>
<sequence length="840" mass="92558">MDRSEVARPIIITLDGPNYIPWSQAMSSFLKGRKLWRYVTGDIKAPTQGAAKTPTDLQFGRFDIAHTVWDFLATRYTTTDLACQYQLLTSLCRQRQDPGQSISAFLPQIYSIWDQLTPSEPKWLCAGDSTLFATYQDQQRLILFLMGLSDIYEPVRASLLHRIPLPTLEQAISELLSEETRLGLISSSHVDTALAAPVSKGRGSFGGSRGFSTSGTQSSGSASRHNECTFCHATDHRLLTCPIRFCQYCRKKGPGHYKSDCPNNPTRRYTRPQSTAAIVEVSSSASTPPTLIDVSDLPALIQQILSASGNPSTALSASSGISPWYFDSGCCNHMTSIFSSFSSKSSDSSFPVINTANGSAMTVDHVGHVSTSALSLPHTYYVPQLSLNLISIGQLCDLGLTVLFSSTGCVVQDPQTGRTLGIGRRHGRLFQLVHLHIPVLTAATTSTSPSSPSFGIWHSRLGHVSLGRLRLLVSKGVLGPTLNEHLDCQFCQLAKQPALSFNKSISISSAPFDLVHSDIWGSSPTNTMGGSQYFVIFVDDFSQYTWLYLLKNRSQLQQTYYDFVHMVKTQFSRDIKVFRSDNAQEYCDSSFLTFLRVHGTLPHRSCPGTSQQNGRAERKHRHLLDTTRALLISSGCPERFGGEAALTATYTINRVPSPLLSNLTPYERLYGTPPDYHSLRVFGCACFVLLQSHERTKLEPRSRLCCFLGYGIEHKDVDVPTALLDDASHDVSPPLVYPVESPSADPAPSVAPPTHLPSDLPVRRSTRQAMTEELQALDKTHTWDLVDLPPGKSTIGCRWVYKIKTRSDEYGIDTTDATGGAWGVVVVQEEQYNGKKDMTS</sequence>
<dbReference type="InterPro" id="IPR039537">
    <property type="entry name" value="Retrotran_Ty1/copia-like"/>
</dbReference>
<organism evidence="4 5">
    <name type="scientific">Actinidia rufa</name>
    <dbReference type="NCBI Taxonomy" id="165716"/>
    <lineage>
        <taxon>Eukaryota</taxon>
        <taxon>Viridiplantae</taxon>
        <taxon>Streptophyta</taxon>
        <taxon>Embryophyta</taxon>
        <taxon>Tracheophyta</taxon>
        <taxon>Spermatophyta</taxon>
        <taxon>Magnoliopsida</taxon>
        <taxon>eudicotyledons</taxon>
        <taxon>Gunneridae</taxon>
        <taxon>Pentapetalae</taxon>
        <taxon>asterids</taxon>
        <taxon>Ericales</taxon>
        <taxon>Actinidiaceae</taxon>
        <taxon>Actinidia</taxon>
    </lineage>
</organism>
<name>A0A7J0E4C3_9ERIC</name>
<dbReference type="Gene3D" id="3.30.420.10">
    <property type="entry name" value="Ribonuclease H-like superfamily/Ribonuclease H"/>
    <property type="match status" value="1"/>
</dbReference>
<feature type="compositionally biased region" description="Low complexity" evidence="2">
    <location>
        <begin position="210"/>
        <end position="221"/>
    </location>
</feature>
<dbReference type="InterPro" id="IPR036397">
    <property type="entry name" value="RNaseH_sf"/>
</dbReference>
<dbReference type="InterPro" id="IPR025724">
    <property type="entry name" value="GAG-pre-integrase_dom"/>
</dbReference>
<dbReference type="Proteomes" id="UP000585474">
    <property type="component" value="Unassembled WGS sequence"/>
</dbReference>
<dbReference type="EMBL" id="BJWL01000001">
    <property type="protein sequence ID" value="GFY81006.1"/>
    <property type="molecule type" value="Genomic_DNA"/>
</dbReference>
<dbReference type="SUPFAM" id="SSF53098">
    <property type="entry name" value="Ribonuclease H-like"/>
    <property type="match status" value="1"/>
</dbReference>
<dbReference type="InterPro" id="IPR001584">
    <property type="entry name" value="Integrase_cat-core"/>
</dbReference>
<evidence type="ECO:0000256" key="2">
    <source>
        <dbReference type="SAM" id="MobiDB-lite"/>
    </source>
</evidence>
<dbReference type="GO" id="GO:0015074">
    <property type="term" value="P:DNA integration"/>
    <property type="evidence" value="ECO:0007669"/>
    <property type="project" value="InterPro"/>
</dbReference>
<protein>
    <recommendedName>
        <fullName evidence="3">Integrase catalytic domain-containing protein</fullName>
    </recommendedName>
</protein>
<dbReference type="Pfam" id="PF14244">
    <property type="entry name" value="Retrotran_gag_3"/>
    <property type="match status" value="1"/>
</dbReference>
<dbReference type="InterPro" id="IPR054722">
    <property type="entry name" value="PolX-like_BBD"/>
</dbReference>
<dbReference type="Pfam" id="PF22936">
    <property type="entry name" value="Pol_BBD"/>
    <property type="match status" value="1"/>
</dbReference>
<dbReference type="GO" id="GO:0008233">
    <property type="term" value="F:peptidase activity"/>
    <property type="evidence" value="ECO:0007669"/>
    <property type="project" value="UniProtKB-KW"/>
</dbReference>
<evidence type="ECO:0000313" key="5">
    <source>
        <dbReference type="Proteomes" id="UP000585474"/>
    </source>
</evidence>
<keyword evidence="5" id="KW-1185">Reference proteome</keyword>
<feature type="compositionally biased region" description="Low complexity" evidence="2">
    <location>
        <begin position="739"/>
        <end position="748"/>
    </location>
</feature>
<feature type="region of interest" description="Disordered" evidence="2">
    <location>
        <begin position="739"/>
        <end position="761"/>
    </location>
</feature>